<dbReference type="SUPFAM" id="SSF51735">
    <property type="entry name" value="NAD(P)-binding Rossmann-fold domains"/>
    <property type="match status" value="1"/>
</dbReference>
<evidence type="ECO:0000313" key="3">
    <source>
        <dbReference type="EMBL" id="CAH8291350.1"/>
    </source>
</evidence>
<dbReference type="PANTHER" id="PTHR24320:SF198">
    <property type="entry name" value="NAD(P)-BINDING ROSSMANN-FOLD SUPERFAMILY PROTEIN"/>
    <property type="match status" value="1"/>
</dbReference>
<accession>A0ABC8IQ77</accession>
<protein>
    <submittedName>
        <fullName evidence="3">Uncharacterized protein</fullName>
    </submittedName>
</protein>
<dbReference type="EMBL" id="CAKOAT010047378">
    <property type="protein sequence ID" value="CAH8291350.1"/>
    <property type="molecule type" value="Genomic_DNA"/>
</dbReference>
<name>A0ABC8IQ77_ERUVS</name>
<dbReference type="GO" id="GO:0016491">
    <property type="term" value="F:oxidoreductase activity"/>
    <property type="evidence" value="ECO:0007669"/>
    <property type="project" value="UniProtKB-KW"/>
</dbReference>
<sequence length="76" mass="8627">MLRNQRYNGTKDYAQSKLATILHVKALSRRLKDRNANVTINAVRPGIIKTRIIRAHKGLLIGEIKPYHIYCSGKGI</sequence>
<proteinExistence type="inferred from homology"/>
<gene>
    <name evidence="3" type="ORF">ERUC_LOCUS1415</name>
</gene>
<keyword evidence="4" id="KW-1185">Reference proteome</keyword>
<comment type="similarity">
    <text evidence="1">Belongs to the short-chain dehydrogenases/reductases (SDR) family.</text>
</comment>
<dbReference type="PANTHER" id="PTHR24320">
    <property type="entry name" value="RETINOL DEHYDROGENASE"/>
    <property type="match status" value="1"/>
</dbReference>
<evidence type="ECO:0000313" key="4">
    <source>
        <dbReference type="Proteomes" id="UP001642260"/>
    </source>
</evidence>
<dbReference type="Gene3D" id="3.40.50.720">
    <property type="entry name" value="NAD(P)-binding Rossmann-like Domain"/>
    <property type="match status" value="1"/>
</dbReference>
<dbReference type="InterPro" id="IPR036291">
    <property type="entry name" value="NAD(P)-bd_dom_sf"/>
</dbReference>
<keyword evidence="2" id="KW-0560">Oxidoreductase</keyword>
<organism evidence="3 4">
    <name type="scientific">Eruca vesicaria subsp. sativa</name>
    <name type="common">Garden rocket</name>
    <name type="synonym">Eruca sativa</name>
    <dbReference type="NCBI Taxonomy" id="29727"/>
    <lineage>
        <taxon>Eukaryota</taxon>
        <taxon>Viridiplantae</taxon>
        <taxon>Streptophyta</taxon>
        <taxon>Embryophyta</taxon>
        <taxon>Tracheophyta</taxon>
        <taxon>Spermatophyta</taxon>
        <taxon>Magnoliopsida</taxon>
        <taxon>eudicotyledons</taxon>
        <taxon>Gunneridae</taxon>
        <taxon>Pentapetalae</taxon>
        <taxon>rosids</taxon>
        <taxon>malvids</taxon>
        <taxon>Brassicales</taxon>
        <taxon>Brassicaceae</taxon>
        <taxon>Brassiceae</taxon>
        <taxon>Eruca</taxon>
    </lineage>
</organism>
<dbReference type="AlphaFoldDB" id="A0ABC8IQ77"/>
<comment type="caution">
    <text evidence="3">The sequence shown here is derived from an EMBL/GenBank/DDBJ whole genome shotgun (WGS) entry which is preliminary data.</text>
</comment>
<dbReference type="Proteomes" id="UP001642260">
    <property type="component" value="Unassembled WGS sequence"/>
</dbReference>
<reference evidence="3 4" key="1">
    <citation type="submission" date="2022-03" db="EMBL/GenBank/DDBJ databases">
        <authorList>
            <person name="Macdonald S."/>
            <person name="Ahmed S."/>
            <person name="Newling K."/>
        </authorList>
    </citation>
    <scope>NUCLEOTIDE SEQUENCE [LARGE SCALE GENOMIC DNA]</scope>
</reference>
<evidence type="ECO:0000256" key="2">
    <source>
        <dbReference type="ARBA" id="ARBA00023002"/>
    </source>
</evidence>
<evidence type="ECO:0000256" key="1">
    <source>
        <dbReference type="ARBA" id="ARBA00006484"/>
    </source>
</evidence>